<dbReference type="SMART" id="SM00355">
    <property type="entry name" value="ZnF_C2H2"/>
    <property type="match status" value="1"/>
</dbReference>
<keyword evidence="6" id="KW-0862">Zinc</keyword>
<dbReference type="Pfam" id="PF00096">
    <property type="entry name" value="zf-C2H2"/>
    <property type="match status" value="1"/>
</dbReference>
<evidence type="ECO:0000256" key="1">
    <source>
        <dbReference type="ARBA" id="ARBA00004123"/>
    </source>
</evidence>
<dbReference type="PANTHER" id="PTHR23226:SF416">
    <property type="entry name" value="FI01424P"/>
    <property type="match status" value="1"/>
</dbReference>
<evidence type="ECO:0000256" key="8">
    <source>
        <dbReference type="ARBA" id="ARBA00023125"/>
    </source>
</evidence>
<evidence type="ECO:0000256" key="9">
    <source>
        <dbReference type="ARBA" id="ARBA00023163"/>
    </source>
</evidence>
<evidence type="ECO:0000256" key="11">
    <source>
        <dbReference type="PROSITE-ProRule" id="PRU00042"/>
    </source>
</evidence>
<name>A0A7K5KZH2_VIRAL</name>
<evidence type="ECO:0000256" key="2">
    <source>
        <dbReference type="ARBA" id="ARBA00006991"/>
    </source>
</evidence>
<keyword evidence="3" id="KW-0479">Metal-binding</keyword>
<comment type="subcellular location">
    <subcellularLocation>
        <location evidence="1">Nucleus</location>
    </subcellularLocation>
</comment>
<keyword evidence="10" id="KW-0539">Nucleus</keyword>
<keyword evidence="5 11" id="KW-0863">Zinc-finger</keyword>
<dbReference type="EMBL" id="VZRF01004278">
    <property type="protein sequence ID" value="NWT11261.1"/>
    <property type="molecule type" value="Genomic_DNA"/>
</dbReference>
<keyword evidence="14" id="KW-1185">Reference proteome</keyword>
<dbReference type="AlphaFoldDB" id="A0A7K5KZH2"/>
<dbReference type="InterPro" id="IPR036236">
    <property type="entry name" value="Znf_C2H2_sf"/>
</dbReference>
<keyword evidence="8" id="KW-0238">DNA-binding</keyword>
<dbReference type="GO" id="GO:0000978">
    <property type="term" value="F:RNA polymerase II cis-regulatory region sequence-specific DNA binding"/>
    <property type="evidence" value="ECO:0007669"/>
    <property type="project" value="TreeGrafter"/>
</dbReference>
<keyword evidence="7" id="KW-0805">Transcription regulation</keyword>
<feature type="non-terminal residue" evidence="13">
    <location>
        <position position="1"/>
    </location>
</feature>
<evidence type="ECO:0000256" key="5">
    <source>
        <dbReference type="ARBA" id="ARBA00022771"/>
    </source>
</evidence>
<feature type="non-terminal residue" evidence="13">
    <location>
        <position position="60"/>
    </location>
</feature>
<comment type="similarity">
    <text evidence="2">Belongs to the krueppel C2H2-type zinc-finger protein family.</text>
</comment>
<keyword evidence="4" id="KW-0677">Repeat</keyword>
<evidence type="ECO:0000259" key="12">
    <source>
        <dbReference type="PROSITE" id="PS50157"/>
    </source>
</evidence>
<dbReference type="GO" id="GO:0000981">
    <property type="term" value="F:DNA-binding transcription factor activity, RNA polymerase II-specific"/>
    <property type="evidence" value="ECO:0007669"/>
    <property type="project" value="TreeGrafter"/>
</dbReference>
<organism evidence="13 14">
    <name type="scientific">Vireo altiloquus</name>
    <name type="common">Black-whiskered vireo</name>
    <name type="synonym">Muscicapa altiloqua</name>
    <dbReference type="NCBI Taxonomy" id="34956"/>
    <lineage>
        <taxon>Eukaryota</taxon>
        <taxon>Metazoa</taxon>
        <taxon>Chordata</taxon>
        <taxon>Craniata</taxon>
        <taxon>Vertebrata</taxon>
        <taxon>Euteleostomi</taxon>
        <taxon>Archelosauria</taxon>
        <taxon>Archosauria</taxon>
        <taxon>Dinosauria</taxon>
        <taxon>Saurischia</taxon>
        <taxon>Theropoda</taxon>
        <taxon>Coelurosauria</taxon>
        <taxon>Aves</taxon>
        <taxon>Neognathae</taxon>
        <taxon>Neoaves</taxon>
        <taxon>Telluraves</taxon>
        <taxon>Australaves</taxon>
        <taxon>Passeriformes</taxon>
        <taxon>Corvoidea</taxon>
        <taxon>Vireonidae</taxon>
        <taxon>Vireoninae</taxon>
        <taxon>Vireo</taxon>
    </lineage>
</organism>
<dbReference type="InterPro" id="IPR013087">
    <property type="entry name" value="Znf_C2H2_type"/>
</dbReference>
<dbReference type="PANTHER" id="PTHR23226">
    <property type="entry name" value="ZINC FINGER AND SCAN DOMAIN-CONTAINING"/>
    <property type="match status" value="1"/>
</dbReference>
<dbReference type="FunFam" id="3.30.160.60:FF:000990">
    <property type="entry name" value="zinc finger protein 629 isoform X2"/>
    <property type="match status" value="1"/>
</dbReference>
<sequence>TGEKPYKCLECGKSFKQSSNLIHHQQVHTRERPYECGKRSPTSSNLLLHQWIHTEERSFY</sequence>
<dbReference type="Gene3D" id="3.30.160.60">
    <property type="entry name" value="Classic Zinc Finger"/>
    <property type="match status" value="2"/>
</dbReference>
<dbReference type="SUPFAM" id="SSF57667">
    <property type="entry name" value="beta-beta-alpha zinc fingers"/>
    <property type="match status" value="2"/>
</dbReference>
<dbReference type="PROSITE" id="PS50157">
    <property type="entry name" value="ZINC_FINGER_C2H2_2"/>
    <property type="match status" value="1"/>
</dbReference>
<accession>A0A7K5KZH2</accession>
<evidence type="ECO:0000313" key="14">
    <source>
        <dbReference type="Proteomes" id="UP000589495"/>
    </source>
</evidence>
<dbReference type="PROSITE" id="PS00028">
    <property type="entry name" value="ZINC_FINGER_C2H2_1"/>
    <property type="match status" value="1"/>
</dbReference>
<comment type="caution">
    <text evidence="13">The sequence shown here is derived from an EMBL/GenBank/DDBJ whole genome shotgun (WGS) entry which is preliminary data.</text>
</comment>
<evidence type="ECO:0000256" key="10">
    <source>
        <dbReference type="ARBA" id="ARBA00023242"/>
    </source>
</evidence>
<proteinExistence type="inferred from homology"/>
<keyword evidence="9" id="KW-0804">Transcription</keyword>
<dbReference type="GO" id="GO:0005634">
    <property type="term" value="C:nucleus"/>
    <property type="evidence" value="ECO:0007669"/>
    <property type="project" value="UniProtKB-SubCell"/>
</dbReference>
<evidence type="ECO:0000256" key="6">
    <source>
        <dbReference type="ARBA" id="ARBA00022833"/>
    </source>
</evidence>
<reference evidence="13 14" key="1">
    <citation type="submission" date="2019-09" db="EMBL/GenBank/DDBJ databases">
        <title>Bird 10,000 Genomes (B10K) Project - Family phase.</title>
        <authorList>
            <person name="Zhang G."/>
        </authorList>
    </citation>
    <scope>NUCLEOTIDE SEQUENCE [LARGE SCALE GENOMIC DNA]</scope>
    <source>
        <strain evidence="13">B10K-DU-001-22</strain>
        <tissue evidence="13">Muscle</tissue>
    </source>
</reference>
<protein>
    <submittedName>
        <fullName evidence="13">ZN586 protein</fullName>
    </submittedName>
</protein>
<gene>
    <name evidence="13" type="primary">Znf586_1</name>
    <name evidence="13" type="ORF">VIRALT_R15986</name>
</gene>
<dbReference type="GO" id="GO:0008270">
    <property type="term" value="F:zinc ion binding"/>
    <property type="evidence" value="ECO:0007669"/>
    <property type="project" value="UniProtKB-KW"/>
</dbReference>
<evidence type="ECO:0000256" key="7">
    <source>
        <dbReference type="ARBA" id="ARBA00023015"/>
    </source>
</evidence>
<evidence type="ECO:0000313" key="13">
    <source>
        <dbReference type="EMBL" id="NWT11261.1"/>
    </source>
</evidence>
<evidence type="ECO:0000256" key="3">
    <source>
        <dbReference type="ARBA" id="ARBA00022723"/>
    </source>
</evidence>
<evidence type="ECO:0000256" key="4">
    <source>
        <dbReference type="ARBA" id="ARBA00022737"/>
    </source>
</evidence>
<feature type="domain" description="C2H2-type" evidence="12">
    <location>
        <begin position="6"/>
        <end position="33"/>
    </location>
</feature>
<dbReference type="Proteomes" id="UP000589495">
    <property type="component" value="Unassembled WGS sequence"/>
</dbReference>